<gene>
    <name evidence="3" type="ORF">SAMN05216378_5735</name>
</gene>
<evidence type="ECO:0000313" key="4">
    <source>
        <dbReference type="Proteomes" id="UP000198855"/>
    </source>
</evidence>
<feature type="transmembrane region" description="Helical" evidence="1">
    <location>
        <begin position="21"/>
        <end position="41"/>
    </location>
</feature>
<keyword evidence="1" id="KW-0472">Membrane</keyword>
<feature type="domain" description="YdbS-like PH" evidence="2">
    <location>
        <begin position="72"/>
        <end position="148"/>
    </location>
</feature>
<dbReference type="EMBL" id="FOMT01000007">
    <property type="protein sequence ID" value="SFF27718.1"/>
    <property type="molecule type" value="Genomic_DNA"/>
</dbReference>
<accession>A0A1I2HDT4</accession>
<dbReference type="Proteomes" id="UP000198855">
    <property type="component" value="Unassembled WGS sequence"/>
</dbReference>
<dbReference type="STRING" id="1045775.SAMN05216378_5735"/>
<sequence>MDRPLTKRLHRDYITVFRVSSFFTHLVLYILVIAYLTFAAWKHWTYIPGFIGLGVVSLSALLFIWLLPELKYRHFQYELFEEELEIRSGLIVIRNVLIPMVRVQHVELESGPLMRKHELASVAVVTAATTHRISGLKQSEAHFLKRRIGQLAKVDEQDD</sequence>
<evidence type="ECO:0000313" key="3">
    <source>
        <dbReference type="EMBL" id="SFF27718.1"/>
    </source>
</evidence>
<feature type="transmembrane region" description="Helical" evidence="1">
    <location>
        <begin position="47"/>
        <end position="67"/>
    </location>
</feature>
<dbReference type="Pfam" id="PF03703">
    <property type="entry name" value="bPH_2"/>
    <property type="match status" value="1"/>
</dbReference>
<dbReference type="OrthoDB" id="1750577at2"/>
<evidence type="ECO:0000256" key="1">
    <source>
        <dbReference type="SAM" id="Phobius"/>
    </source>
</evidence>
<dbReference type="PANTHER" id="PTHR34473">
    <property type="entry name" value="UPF0699 TRANSMEMBRANE PROTEIN YDBS"/>
    <property type="match status" value="1"/>
</dbReference>
<organism evidence="3 4">
    <name type="scientific">Paenibacillus catalpae</name>
    <dbReference type="NCBI Taxonomy" id="1045775"/>
    <lineage>
        <taxon>Bacteria</taxon>
        <taxon>Bacillati</taxon>
        <taxon>Bacillota</taxon>
        <taxon>Bacilli</taxon>
        <taxon>Bacillales</taxon>
        <taxon>Paenibacillaceae</taxon>
        <taxon>Paenibacillus</taxon>
    </lineage>
</organism>
<dbReference type="AlphaFoldDB" id="A0A1I2HDT4"/>
<proteinExistence type="predicted"/>
<keyword evidence="1" id="KW-1133">Transmembrane helix</keyword>
<keyword evidence="1" id="KW-0812">Transmembrane</keyword>
<dbReference type="PANTHER" id="PTHR34473:SF2">
    <property type="entry name" value="UPF0699 TRANSMEMBRANE PROTEIN YDBT"/>
    <property type="match status" value="1"/>
</dbReference>
<keyword evidence="4" id="KW-1185">Reference proteome</keyword>
<reference evidence="4" key="1">
    <citation type="submission" date="2016-10" db="EMBL/GenBank/DDBJ databases">
        <authorList>
            <person name="Varghese N."/>
            <person name="Submissions S."/>
        </authorList>
    </citation>
    <scope>NUCLEOTIDE SEQUENCE [LARGE SCALE GENOMIC DNA]</scope>
    <source>
        <strain evidence="4">CGMCC 1.10784</strain>
    </source>
</reference>
<evidence type="ECO:0000259" key="2">
    <source>
        <dbReference type="Pfam" id="PF03703"/>
    </source>
</evidence>
<name>A0A1I2HDT4_9BACL</name>
<dbReference type="InterPro" id="IPR005182">
    <property type="entry name" value="YdbS-like_PH"/>
</dbReference>
<protein>
    <recommendedName>
        <fullName evidence="2">YdbS-like PH domain-containing protein</fullName>
    </recommendedName>
</protein>
<dbReference type="RefSeq" id="WP_091190183.1">
    <property type="nucleotide sequence ID" value="NZ_FOMT01000007.1"/>
</dbReference>